<dbReference type="Proteomes" id="UP000068067">
    <property type="component" value="Chromosome"/>
</dbReference>
<proteinExistence type="predicted"/>
<gene>
    <name evidence="1" type="ORF">CDES_00045</name>
</gene>
<reference evidence="1 2" key="1">
    <citation type="submission" date="2014-08" db="EMBL/GenBank/DDBJ databases">
        <title>Complete genome sequence of Corynebacterium deserti GIMN1.010 (=DSM 45689), isolated from desert sand in western China.</title>
        <authorList>
            <person name="Ruckert C."/>
            <person name="Albersmeier A."/>
            <person name="Kalinowski J."/>
        </authorList>
    </citation>
    <scope>NUCLEOTIDE SEQUENCE [LARGE SCALE GENOMIC DNA]</scope>
    <source>
        <strain evidence="1 2">GIMN1.010</strain>
    </source>
</reference>
<dbReference type="OrthoDB" id="530636at2"/>
<name>A0A0M4CDP0_9CORY</name>
<dbReference type="Pfam" id="PF21893">
    <property type="entry name" value="DUF6918"/>
    <property type="match status" value="1"/>
</dbReference>
<dbReference type="PATRIC" id="fig|931089.4.peg.9"/>
<keyword evidence="2" id="KW-1185">Reference proteome</keyword>
<dbReference type="AlphaFoldDB" id="A0A0M4CDP0"/>
<sequence>MTSLKELLVSTKFDDCVNEMSTFIVDTVQKQSGLTGIALKGALSAATKVDSNIVDKGSRRLLPELADSLDPLWQEYKGGQGSSFGEHLSANRTRALDAILSVADRNANSINVPGLDKVYKGVRGKASKVIEQELPAIGQLIEKSAQ</sequence>
<dbReference type="STRING" id="931089.CDES_00045"/>
<evidence type="ECO:0000313" key="2">
    <source>
        <dbReference type="Proteomes" id="UP000068067"/>
    </source>
</evidence>
<accession>A0A0M4CDP0</accession>
<dbReference type="RefSeq" id="WP_053543722.1">
    <property type="nucleotide sequence ID" value="NZ_CP009220.1"/>
</dbReference>
<evidence type="ECO:0000313" key="1">
    <source>
        <dbReference type="EMBL" id="ALC04502.1"/>
    </source>
</evidence>
<dbReference type="InterPro" id="IPR054211">
    <property type="entry name" value="DUF6918"/>
</dbReference>
<dbReference type="KEGG" id="cdx:CDES_00045"/>
<dbReference type="EMBL" id="CP009220">
    <property type="protein sequence ID" value="ALC04502.1"/>
    <property type="molecule type" value="Genomic_DNA"/>
</dbReference>
<organism evidence="1 2">
    <name type="scientific">Corynebacterium deserti GIMN1.010</name>
    <dbReference type="NCBI Taxonomy" id="931089"/>
    <lineage>
        <taxon>Bacteria</taxon>
        <taxon>Bacillati</taxon>
        <taxon>Actinomycetota</taxon>
        <taxon>Actinomycetes</taxon>
        <taxon>Mycobacteriales</taxon>
        <taxon>Corynebacteriaceae</taxon>
        <taxon>Corynebacterium</taxon>
    </lineage>
</organism>
<protein>
    <submittedName>
        <fullName evidence="1">Uncharacterized protein</fullName>
    </submittedName>
</protein>